<sequence>MESDVLFICSTNYTILNSINTVTHNLIDSRDKSDIVIFLRNKDMIPYIKKMSALCIFNNVYVYSFINYGTSLEKIKLILLPELFLKKHSVYDFGILDFKNKSNYKVIITQSLFYSMLFKRIYSDADVYMLEEGLSSYTTRTISRKRRNTAYNLLNKILFRGLADEIKGQLLYEEEIFTGDKSTIPINKLPKIDEDETKVLKAIFGNQNNVIYHNNEVVYLGVPLSGLRGLLKNPRKCKTNFEKNCEDILHCTLRSFLKKSIIYRKHPLEKERDIDITENICIDIENNMWELEAADFVNEDSILISFFSTAAFTPKLLYGKEPYLLFLYKLIREPVFHADQVVDGLRRCYFRPEKIMVPETITELLTLIEGLERGEAVEQYEG</sequence>
<gene>
    <name evidence="1" type="ORF">DXC39_02170</name>
</gene>
<name>A0A3E4UHY7_9FIRM</name>
<reference evidence="1 2" key="1">
    <citation type="submission" date="2018-08" db="EMBL/GenBank/DDBJ databases">
        <title>A genome reference for cultivated species of the human gut microbiota.</title>
        <authorList>
            <person name="Zou Y."/>
            <person name="Xue W."/>
            <person name="Luo G."/>
        </authorList>
    </citation>
    <scope>NUCLEOTIDE SEQUENCE [LARGE SCALE GENOMIC DNA]</scope>
    <source>
        <strain evidence="1 2">TF05-11AC</strain>
    </source>
</reference>
<dbReference type="Proteomes" id="UP000261257">
    <property type="component" value="Unassembled WGS sequence"/>
</dbReference>
<protein>
    <submittedName>
        <fullName evidence="1">Uncharacterized protein</fullName>
    </submittedName>
</protein>
<evidence type="ECO:0000313" key="1">
    <source>
        <dbReference type="EMBL" id="RGM08792.1"/>
    </source>
</evidence>
<dbReference type="AlphaFoldDB" id="A0A3E4UHY7"/>
<dbReference type="EMBL" id="QSSQ01000001">
    <property type="protein sequence ID" value="RGM08792.1"/>
    <property type="molecule type" value="Genomic_DNA"/>
</dbReference>
<comment type="caution">
    <text evidence="1">The sequence shown here is derived from an EMBL/GenBank/DDBJ whole genome shotgun (WGS) entry which is preliminary data.</text>
</comment>
<organism evidence="1 2">
    <name type="scientific">Hungatella hathewayi</name>
    <dbReference type="NCBI Taxonomy" id="154046"/>
    <lineage>
        <taxon>Bacteria</taxon>
        <taxon>Bacillati</taxon>
        <taxon>Bacillota</taxon>
        <taxon>Clostridia</taxon>
        <taxon>Lachnospirales</taxon>
        <taxon>Lachnospiraceae</taxon>
        <taxon>Hungatella</taxon>
    </lineage>
</organism>
<proteinExistence type="predicted"/>
<accession>A0A3E4UHY7</accession>
<evidence type="ECO:0000313" key="2">
    <source>
        <dbReference type="Proteomes" id="UP000261257"/>
    </source>
</evidence>